<dbReference type="Proteomes" id="UP000487268">
    <property type="component" value="Unassembled WGS sequence"/>
</dbReference>
<protein>
    <submittedName>
        <fullName evidence="2">Uncharacterized protein</fullName>
    </submittedName>
</protein>
<accession>A0A7K0C1J2</accession>
<feature type="transmembrane region" description="Helical" evidence="1">
    <location>
        <begin position="39"/>
        <end position="59"/>
    </location>
</feature>
<dbReference type="AlphaFoldDB" id="A0A7K0C1J2"/>
<evidence type="ECO:0000313" key="3">
    <source>
        <dbReference type="Proteomes" id="UP000487268"/>
    </source>
</evidence>
<keyword evidence="1" id="KW-0812">Transmembrane</keyword>
<keyword evidence="1" id="KW-1133">Transmembrane helix</keyword>
<keyword evidence="1" id="KW-0472">Membrane</keyword>
<organism evidence="2 3">
    <name type="scientific">Actinomadura macrotermitis</name>
    <dbReference type="NCBI Taxonomy" id="2585200"/>
    <lineage>
        <taxon>Bacteria</taxon>
        <taxon>Bacillati</taxon>
        <taxon>Actinomycetota</taxon>
        <taxon>Actinomycetes</taxon>
        <taxon>Streptosporangiales</taxon>
        <taxon>Thermomonosporaceae</taxon>
        <taxon>Actinomadura</taxon>
    </lineage>
</organism>
<name>A0A7K0C1J2_9ACTN</name>
<dbReference type="OrthoDB" id="3471612at2"/>
<reference evidence="2 3" key="1">
    <citation type="submission" date="2019-10" db="EMBL/GenBank/DDBJ databases">
        <title>Actinomadura rubteroloni sp. nov. and Actinomadura macrotermitis sp. nov., isolated from the gut of fungus growing-termite Macrotermes natalensis.</title>
        <authorList>
            <person name="Benndorf R."/>
            <person name="Martin K."/>
            <person name="Kuefner M."/>
            <person name="De Beer W."/>
            <person name="Kaster A.-K."/>
            <person name="Vollmers J."/>
            <person name="Poulsen M."/>
            <person name="Beemelmanns C."/>
        </authorList>
    </citation>
    <scope>NUCLEOTIDE SEQUENCE [LARGE SCALE GENOMIC DNA]</scope>
    <source>
        <strain evidence="2 3">RB68</strain>
    </source>
</reference>
<evidence type="ECO:0000256" key="1">
    <source>
        <dbReference type="SAM" id="Phobius"/>
    </source>
</evidence>
<sequence>MTDPILKEALAEFAGQAAPVPGLAGRVLRRHDRRRRRRITAAALAAVATAAAVVVPFAWPQDEGRTAALHTSNGLPANTPDEVADALRCLRRKVPRDPVAATDARLLARIHLGKDLFVAAVGSPRDLVLCAASPKTGNTEVPQPIPWYPAGPADPKALRHPLRVDAAASVTAPTRSGTVEYRNGRAVHDDLVFLVSGRARPEVRRVEVTWSDGRTVRAVLRDGFFLASHTGRMEPDPTATGAMSRGAMRTSADRPTRIVAYGASGVLYRLAPRIAPRSLYDNSQCVDTISLPRHYLCSV</sequence>
<proteinExistence type="predicted"/>
<dbReference type="EMBL" id="WEGH01000003">
    <property type="protein sequence ID" value="MQY07226.1"/>
    <property type="molecule type" value="Genomic_DNA"/>
</dbReference>
<evidence type="ECO:0000313" key="2">
    <source>
        <dbReference type="EMBL" id="MQY07226.1"/>
    </source>
</evidence>
<gene>
    <name evidence="2" type="ORF">ACRB68_53260</name>
</gene>
<comment type="caution">
    <text evidence="2">The sequence shown here is derived from an EMBL/GenBank/DDBJ whole genome shotgun (WGS) entry which is preliminary data.</text>
</comment>
<dbReference type="RefSeq" id="WP_153536909.1">
    <property type="nucleotide sequence ID" value="NZ_WEGH01000003.1"/>
</dbReference>
<keyword evidence="3" id="KW-1185">Reference proteome</keyword>